<evidence type="ECO:0000259" key="8">
    <source>
        <dbReference type="Pfam" id="PF12704"/>
    </source>
</evidence>
<feature type="transmembrane region" description="Helical" evidence="6">
    <location>
        <begin position="666"/>
        <end position="686"/>
    </location>
</feature>
<feature type="domain" description="MacB-like periplasmic core" evidence="8">
    <location>
        <begin position="21"/>
        <end position="222"/>
    </location>
</feature>
<gene>
    <name evidence="9" type="ORF">K8352_04955</name>
</gene>
<keyword evidence="5 6" id="KW-0472">Membrane</keyword>
<dbReference type="RefSeq" id="WP_317901225.1">
    <property type="nucleotide sequence ID" value="NZ_JAIRBC010000005.1"/>
</dbReference>
<evidence type="ECO:0000256" key="4">
    <source>
        <dbReference type="ARBA" id="ARBA00022989"/>
    </source>
</evidence>
<dbReference type="InterPro" id="IPR050250">
    <property type="entry name" value="Macrolide_Exporter_MacB"/>
</dbReference>
<evidence type="ECO:0000256" key="3">
    <source>
        <dbReference type="ARBA" id="ARBA00022692"/>
    </source>
</evidence>
<feature type="transmembrane region" description="Helical" evidence="6">
    <location>
        <begin position="753"/>
        <end position="773"/>
    </location>
</feature>
<feature type="domain" description="ABC3 transporter permease C-terminal" evidence="7">
    <location>
        <begin position="288"/>
        <end position="403"/>
    </location>
</feature>
<feature type="transmembrane region" description="Helical" evidence="6">
    <location>
        <begin position="329"/>
        <end position="356"/>
    </location>
</feature>
<evidence type="ECO:0000259" key="7">
    <source>
        <dbReference type="Pfam" id="PF02687"/>
    </source>
</evidence>
<accession>A0AAE3ES67</accession>
<dbReference type="InterPro" id="IPR003838">
    <property type="entry name" value="ABC3_permease_C"/>
</dbReference>
<feature type="transmembrane region" description="Helical" evidence="6">
    <location>
        <begin position="282"/>
        <end position="304"/>
    </location>
</feature>
<proteinExistence type="predicted"/>
<organism evidence="9 10">
    <name type="scientific">Cerina litoralis</name>
    <dbReference type="NCBI Taxonomy" id="2874477"/>
    <lineage>
        <taxon>Bacteria</taxon>
        <taxon>Pseudomonadati</taxon>
        <taxon>Bacteroidota</taxon>
        <taxon>Flavobacteriia</taxon>
        <taxon>Flavobacteriales</taxon>
        <taxon>Flavobacteriaceae</taxon>
        <taxon>Cerina</taxon>
    </lineage>
</organism>
<dbReference type="AlphaFoldDB" id="A0AAE3ES67"/>
<dbReference type="Proteomes" id="UP001200642">
    <property type="component" value="Unassembled WGS sequence"/>
</dbReference>
<keyword evidence="2" id="KW-1003">Cell membrane</keyword>
<comment type="subcellular location">
    <subcellularLocation>
        <location evidence="1">Cell membrane</location>
        <topology evidence="1">Multi-pass membrane protein</topology>
    </subcellularLocation>
</comment>
<dbReference type="InterPro" id="IPR025857">
    <property type="entry name" value="MacB_PCD"/>
</dbReference>
<dbReference type="GO" id="GO:0022857">
    <property type="term" value="F:transmembrane transporter activity"/>
    <property type="evidence" value="ECO:0007669"/>
    <property type="project" value="TreeGrafter"/>
</dbReference>
<keyword evidence="4 6" id="KW-1133">Transmembrane helix</keyword>
<dbReference type="Pfam" id="PF12704">
    <property type="entry name" value="MacB_PCD"/>
    <property type="match status" value="2"/>
</dbReference>
<keyword evidence="3 6" id="KW-0812">Transmembrane</keyword>
<feature type="transmembrane region" description="Helical" evidence="6">
    <location>
        <begin position="20"/>
        <end position="42"/>
    </location>
</feature>
<evidence type="ECO:0000256" key="5">
    <source>
        <dbReference type="ARBA" id="ARBA00023136"/>
    </source>
</evidence>
<keyword evidence="10" id="KW-1185">Reference proteome</keyword>
<feature type="transmembrane region" description="Helical" evidence="6">
    <location>
        <begin position="420"/>
        <end position="444"/>
    </location>
</feature>
<protein>
    <submittedName>
        <fullName evidence="9">ABC transporter permease</fullName>
    </submittedName>
</protein>
<name>A0AAE3ES67_9FLAO</name>
<feature type="transmembrane region" description="Helical" evidence="6">
    <location>
        <begin position="376"/>
        <end position="399"/>
    </location>
</feature>
<evidence type="ECO:0000256" key="2">
    <source>
        <dbReference type="ARBA" id="ARBA00022475"/>
    </source>
</evidence>
<evidence type="ECO:0000313" key="9">
    <source>
        <dbReference type="EMBL" id="MCG2460085.1"/>
    </source>
</evidence>
<reference evidence="9" key="1">
    <citation type="submission" date="2023-02" db="EMBL/GenBank/DDBJ databases">
        <title>Genome of Flavobacteriaceae gen. nov. sp. strain F89.</title>
        <authorList>
            <person name="Wang Y."/>
        </authorList>
    </citation>
    <scope>NUCLEOTIDE SEQUENCE</scope>
    <source>
        <strain evidence="9">F89</strain>
    </source>
</reference>
<feature type="domain" description="ABC3 transporter permease C-terminal" evidence="7">
    <location>
        <begin position="669"/>
        <end position="779"/>
    </location>
</feature>
<dbReference type="EMBL" id="JAIRBC010000005">
    <property type="protein sequence ID" value="MCG2460085.1"/>
    <property type="molecule type" value="Genomic_DNA"/>
</dbReference>
<sequence>MIKNYFKIAFRNLKKNKGYAVINIGGLAIGMLCSILILLWVLNETSYDKFHNNSNSIYRLTTNVDDLNFKTAVTPAGMSEELQSEIPEIVSTVRLSKPVTGLFEVGMKKFEEQHVFYADANFLDMFTFPLLEGDPKTALASPDDILITEKTARKYFGNESALGKVIRKDNGENFIVSGVLADVPSNSHLQFDIILPMSHLAKTNRDLITKTWGNFNFYTYIQFNKSAISTSSSISNLAHKINDLYLSKKQKVKVDFQLQHLTDIHLHSNLQIDLAGQGNIQYVNVFFIVAIVILIVACINFMNLATARSSRRAKEVGLRKVIGAKKTELIIQFLSESVLISFMALLIALGLVYLLLPAFNDLVGKELNLNLLDWKGPVALIVMTLLTGLFAGSYPALLLSSFTPIRVLKGKIKLGGRDQLFRNSLVISQFVVSVVLLIGTAVIYTQLNFIKDKNLGFNKENLIYIPMKGEVWGKQDALKTALLQNPLTEDFTVVSNLPANLATGTIDVQWEGRDPNSQILFPNIDVDDRFLEVFGMETITGRGFSKEFKSDSSNYVINEKAMQVMGMDIKNAVGKTLSFSGRKGTIVGVVKDFNFKPLQYAIEPLVLRLNKYGGIVVVRTTTGNTKTTIAALEKIYATLNPAYPFAYNFIDQDLENQYHGEQQMGIIFNVFALLAIFISCLGLYGLSAYMGEQRIKEIGIRKVLGANVPGLIHTLSKDFFKFILIAFLVAVPLAWYLMHKWLEDFAFHISIKWWMFAGAGLIMTIITLATIGYQTIRTALANPINSLRSE</sequence>
<dbReference type="PANTHER" id="PTHR30572">
    <property type="entry name" value="MEMBRANE COMPONENT OF TRANSPORTER-RELATED"/>
    <property type="match status" value="1"/>
</dbReference>
<feature type="domain" description="MacB-like periplasmic core" evidence="8">
    <location>
        <begin position="426"/>
        <end position="594"/>
    </location>
</feature>
<evidence type="ECO:0000256" key="6">
    <source>
        <dbReference type="SAM" id="Phobius"/>
    </source>
</evidence>
<feature type="transmembrane region" description="Helical" evidence="6">
    <location>
        <begin position="719"/>
        <end position="738"/>
    </location>
</feature>
<dbReference type="Pfam" id="PF02687">
    <property type="entry name" value="FtsX"/>
    <property type="match status" value="2"/>
</dbReference>
<dbReference type="GO" id="GO:0005886">
    <property type="term" value="C:plasma membrane"/>
    <property type="evidence" value="ECO:0007669"/>
    <property type="project" value="UniProtKB-SubCell"/>
</dbReference>
<evidence type="ECO:0000256" key="1">
    <source>
        <dbReference type="ARBA" id="ARBA00004651"/>
    </source>
</evidence>
<evidence type="ECO:0000313" key="10">
    <source>
        <dbReference type="Proteomes" id="UP001200642"/>
    </source>
</evidence>
<dbReference type="PANTHER" id="PTHR30572:SF18">
    <property type="entry name" value="ABC-TYPE MACROLIDE FAMILY EXPORT SYSTEM PERMEASE COMPONENT 2"/>
    <property type="match status" value="1"/>
</dbReference>
<comment type="caution">
    <text evidence="9">The sequence shown here is derived from an EMBL/GenBank/DDBJ whole genome shotgun (WGS) entry which is preliminary data.</text>
</comment>